<feature type="region of interest" description="Disordered" evidence="4">
    <location>
        <begin position="1877"/>
        <end position="2169"/>
    </location>
</feature>
<feature type="compositionally biased region" description="Polar residues" evidence="4">
    <location>
        <begin position="929"/>
        <end position="939"/>
    </location>
</feature>
<feature type="region of interest" description="Disordered" evidence="4">
    <location>
        <begin position="607"/>
        <end position="955"/>
    </location>
</feature>
<feature type="compositionally biased region" description="Polar residues" evidence="4">
    <location>
        <begin position="1998"/>
        <end position="2007"/>
    </location>
</feature>
<feature type="domain" description="LRRCT" evidence="7">
    <location>
        <begin position="257"/>
        <end position="305"/>
    </location>
</feature>
<feature type="domain" description="LRRCT" evidence="7">
    <location>
        <begin position="1220"/>
        <end position="1268"/>
    </location>
</feature>
<evidence type="ECO:0000256" key="1">
    <source>
        <dbReference type="ARBA" id="ARBA00022614"/>
    </source>
</evidence>
<name>C3YR81_BRAFL</name>
<dbReference type="SUPFAM" id="SSF52058">
    <property type="entry name" value="L domain-like"/>
    <property type="match status" value="3"/>
</dbReference>
<dbReference type="InterPro" id="IPR000483">
    <property type="entry name" value="Cys-rich_flank_reg_C"/>
</dbReference>
<feature type="compositionally biased region" description="Low complexity" evidence="4">
    <location>
        <begin position="2066"/>
        <end position="2078"/>
    </location>
</feature>
<dbReference type="PANTHER" id="PTHR24369">
    <property type="entry name" value="ANTIGEN BSP, PUTATIVE-RELATED"/>
    <property type="match status" value="1"/>
</dbReference>
<dbReference type="SMART" id="SM00369">
    <property type="entry name" value="LRR_TYP"/>
    <property type="match status" value="11"/>
</dbReference>
<dbReference type="SMART" id="SM00365">
    <property type="entry name" value="LRR_SD22"/>
    <property type="match status" value="6"/>
</dbReference>
<feature type="signal peptide" evidence="6">
    <location>
        <begin position="1"/>
        <end position="21"/>
    </location>
</feature>
<protein>
    <recommendedName>
        <fullName evidence="7">LRRCT domain-containing protein</fullName>
    </recommendedName>
</protein>
<dbReference type="InParanoid" id="C3YR81"/>
<dbReference type="InterPro" id="IPR003591">
    <property type="entry name" value="Leu-rich_rpt_typical-subtyp"/>
</dbReference>
<feature type="region of interest" description="Disordered" evidence="4">
    <location>
        <begin position="507"/>
        <end position="546"/>
    </location>
</feature>
<accession>C3YR81</accession>
<dbReference type="InterPro" id="IPR050541">
    <property type="entry name" value="LRR_TM_domain-containing"/>
</dbReference>
<dbReference type="eggNOG" id="KOG0619">
    <property type="taxonomic scope" value="Eukaryota"/>
</dbReference>
<dbReference type="PROSITE" id="PS51450">
    <property type="entry name" value="LRR"/>
    <property type="match status" value="5"/>
</dbReference>
<evidence type="ECO:0000256" key="4">
    <source>
        <dbReference type="SAM" id="MobiDB-lite"/>
    </source>
</evidence>
<feature type="region of interest" description="Disordered" evidence="4">
    <location>
        <begin position="1772"/>
        <end position="1818"/>
    </location>
</feature>
<dbReference type="Pfam" id="PF13855">
    <property type="entry name" value="LRR_8"/>
    <property type="match status" value="5"/>
</dbReference>
<keyword evidence="2 6" id="KW-0732">Signal</keyword>
<feature type="compositionally biased region" description="Polar residues" evidence="4">
    <location>
        <begin position="804"/>
        <end position="813"/>
    </location>
</feature>
<feature type="transmembrane region" description="Helical" evidence="5">
    <location>
        <begin position="554"/>
        <end position="576"/>
    </location>
</feature>
<organism>
    <name type="scientific">Branchiostoma floridae</name>
    <name type="common">Florida lancelet</name>
    <name type="synonym">Amphioxus</name>
    <dbReference type="NCBI Taxonomy" id="7739"/>
    <lineage>
        <taxon>Eukaryota</taxon>
        <taxon>Metazoa</taxon>
        <taxon>Chordata</taxon>
        <taxon>Cephalochordata</taxon>
        <taxon>Leptocardii</taxon>
        <taxon>Amphioxiformes</taxon>
        <taxon>Branchiostomatidae</taxon>
        <taxon>Branchiostoma</taxon>
    </lineage>
</organism>
<keyword evidence="5" id="KW-1133">Transmembrane helix</keyword>
<dbReference type="InterPro" id="IPR001611">
    <property type="entry name" value="Leu-rich_rpt"/>
</dbReference>
<feature type="compositionally biased region" description="Polar residues" evidence="4">
    <location>
        <begin position="1941"/>
        <end position="1956"/>
    </location>
</feature>
<evidence type="ECO:0000259" key="7">
    <source>
        <dbReference type="SMART" id="SM00082"/>
    </source>
</evidence>
<dbReference type="PANTHER" id="PTHR24369:SF210">
    <property type="entry name" value="CHAOPTIN-RELATED"/>
    <property type="match status" value="1"/>
</dbReference>
<feature type="compositionally biased region" description="Polar residues" evidence="4">
    <location>
        <begin position="607"/>
        <end position="617"/>
    </location>
</feature>
<feature type="compositionally biased region" description="Polar residues" evidence="4">
    <location>
        <begin position="2079"/>
        <end position="2088"/>
    </location>
</feature>
<feature type="transmembrane region" description="Helical" evidence="5">
    <location>
        <begin position="1824"/>
        <end position="1846"/>
    </location>
</feature>
<keyword evidence="1" id="KW-0433">Leucine-rich repeat</keyword>
<reference evidence="8" key="1">
    <citation type="journal article" date="2008" name="Nature">
        <title>The amphioxus genome and the evolution of the chordate karyotype.</title>
        <authorList>
            <consortium name="US DOE Joint Genome Institute (JGI-PGF)"/>
            <person name="Putnam N.H."/>
            <person name="Butts T."/>
            <person name="Ferrier D.E.K."/>
            <person name="Furlong R.F."/>
            <person name="Hellsten U."/>
            <person name="Kawashima T."/>
            <person name="Robinson-Rechavi M."/>
            <person name="Shoguchi E."/>
            <person name="Terry A."/>
            <person name="Yu J.-K."/>
            <person name="Benito-Gutierrez E.L."/>
            <person name="Dubchak I."/>
            <person name="Garcia-Fernandez J."/>
            <person name="Gibson-Brown J.J."/>
            <person name="Grigoriev I.V."/>
            <person name="Horton A.C."/>
            <person name="de Jong P.J."/>
            <person name="Jurka J."/>
            <person name="Kapitonov V.V."/>
            <person name="Kohara Y."/>
            <person name="Kuroki Y."/>
            <person name="Lindquist E."/>
            <person name="Lucas S."/>
            <person name="Osoegawa K."/>
            <person name="Pennacchio L.A."/>
            <person name="Salamov A.A."/>
            <person name="Satou Y."/>
            <person name="Sauka-Spengler T."/>
            <person name="Schmutz J."/>
            <person name="Shin-I T."/>
            <person name="Toyoda A."/>
            <person name="Bronner-Fraser M."/>
            <person name="Fujiyama A."/>
            <person name="Holland L.Z."/>
            <person name="Holland P.W.H."/>
            <person name="Satoh N."/>
            <person name="Rokhsar D.S."/>
        </authorList>
    </citation>
    <scope>NUCLEOTIDE SEQUENCE [LARGE SCALE GENOMIC DNA]</scope>
    <source>
        <strain evidence="8">S238N-H82</strain>
        <tissue evidence="8">Testes</tissue>
    </source>
</reference>
<evidence type="ECO:0000256" key="2">
    <source>
        <dbReference type="ARBA" id="ARBA00022729"/>
    </source>
</evidence>
<evidence type="ECO:0000256" key="6">
    <source>
        <dbReference type="SAM" id="SignalP"/>
    </source>
</evidence>
<dbReference type="Gene3D" id="3.80.10.10">
    <property type="entry name" value="Ribonuclease Inhibitor"/>
    <property type="match status" value="3"/>
</dbReference>
<keyword evidence="3" id="KW-0677">Repeat</keyword>
<keyword evidence="5" id="KW-0472">Membrane</keyword>
<evidence type="ECO:0000256" key="3">
    <source>
        <dbReference type="ARBA" id="ARBA00022737"/>
    </source>
</evidence>
<feature type="transmembrane region" description="Helical" evidence="5">
    <location>
        <begin position="588"/>
        <end position="606"/>
    </location>
</feature>
<feature type="compositionally biased region" description="Polar residues" evidence="4">
    <location>
        <begin position="1877"/>
        <end position="1887"/>
    </location>
</feature>
<dbReference type="SMART" id="SM00082">
    <property type="entry name" value="LRRCT"/>
    <property type="match status" value="3"/>
</dbReference>
<keyword evidence="5" id="KW-0812">Transmembrane</keyword>
<dbReference type="EMBL" id="GG666547">
    <property type="protein sequence ID" value="EEN57078.1"/>
    <property type="molecule type" value="Genomic_DNA"/>
</dbReference>
<feature type="compositionally biased region" description="Polar residues" evidence="4">
    <location>
        <begin position="1784"/>
        <end position="1797"/>
    </location>
</feature>
<dbReference type="InterPro" id="IPR032675">
    <property type="entry name" value="LRR_dom_sf"/>
</dbReference>
<feature type="compositionally biased region" description="Polar residues" evidence="4">
    <location>
        <begin position="671"/>
        <end position="685"/>
    </location>
</feature>
<gene>
    <name evidence="8" type="ORF">BRAFLDRAFT_75502</name>
</gene>
<dbReference type="Pfam" id="PF01463">
    <property type="entry name" value="LRRCT"/>
    <property type="match status" value="3"/>
</dbReference>
<sequence>MAGLKLALFIIYLFVFDPSLAGLSCYALCEMKYTGYCRNRGGVSITARINQQPCATCNTTGQADENQLGCLPSNLRKLQVAGHSDRNGKLKPLPSLAQLRILVLGPGHIVTVERGAFSAVPELWGLSMGKNGIKTVESWFAGSSKLEKLVLSWNAIDEIKENAFQPLKRLYYLEMTHNRLRSVEECHFASLTNLEYLHLSYNSISHIAWESFSGLSKLKALSLDNNKLLALSTEWLQGISAGNGYYMNERTVTADGNPFRCTCALGSLKSLGSRVYDWHKLQCNYPPSLSGRKIARVSTEEMPCPPPTAKISLQDHGAKLMCEVFWEKQPEIRWLDPGGRAIGGTESLVPCGGSVSTSLEHEVPTTQCPEEGTAYSTDDPGLPYIGKSTSTLRLSPQAYRCWVDGSFRCDVQSAAGDVFAILPLAKLKEESKQDQRQEHTLMAAVYTTTPAQRKARMTDRIVKTTKKNTQQKDTASAEHAVMQAVYTTTPTKREARMTEGIVKTTYKNTAREGTAPAAKKPTRQSGRTTEGNTKTTDKKSNYDDAIPADDDAQWHTIMMVIYIISACLAVIVLYVVKTACCKCCRKRYILHVRAAAAIGGMQLQNIQPPAATPTTGNPEAPQHTYEDIPDDTPIDPYAETTRLENPMYGADVTGPKDATSISDPRPRPNGPANSGASSRPQGSSQAPVPPPRPGAVVPANFSGSYYPPSTETTQAKPKGIPDPLPRTNKHVNVSSQPQGAVIPKKKPANPNVSVQPKAMAASPRHNPTTDPRGSEMDQDEDDEGPNIYLDLNGSSGLNSNVSSQTRGLKTATTLRHKPTTDPRSLDMDEEEEVDGPNIYLDLNGPPRHSGSEVPQAEDVPDPLPRTNKYVNSNVTSKHRGAEMPQTEKIPDPLPRIHTYVNSNVTSKPRGAEMPQTEKIPDPLPRIHTYVNSNVTSQPRGTEMPQTEKIPDPLPRIHTYVNSNVTSQPRGTEMSQEEKIPDPLPRIHTQSRTVAAEQDAGALNHRMIKTHLQALSGSRLPCATCNTTGQADGNQLGCLPSNLRKLQVVGHSDRNGKLKPLPSLAQLRLLLLGPGHIVTVEHRAFSAFPELWGLSMAKNAIKTVENWFAGSSKLEKLILSWNKVDEIKENAFQPLKRLYYLEMTHNRLRSVEEWHFASLTNLEYLHLSYNSISHIARKSFSGLSKLKVLSLGNNKLSSLSTEWLQGISVGNICRTFTVDGNPFRCTCALGNLKSLGSRVSDWHKLQCSYPPSLYGRKIARLSTEKMLCPHPTANISLQDHGTTLVCEVFWEKKPEIGWLDPGERAIGRGESLDPCGGPVTTSLEHEIPTTEYPEGGTAYSTDDPGLPYIGKSISTLRMSPQAYRCWAEGSFRCDVQSAAGNVFASVPLTKLKEKSEQDQRQEHTVMPAVYTTTPAQRNARMTERIVKTTDKNTPRESTTQAEHTVMAAVYTMTNTQRNARMMEGIILHLSYNSISHIARESFSGLSKLKALSLDNNKLSSLSTEWLQGISAGNHYNIMGGGTVTADGNPFRCTCALGSLKSLGSRVNEWHELQCTYPPSLYGRKIARLSTEKMLCPHPTANISLQDHGTTLVCEVFWEKKPEIGWLDPGERAIGRGESLDPCGGPVTTSLEHEIPTTEYPEGGTAYSTDDPGLPYIGKSISTLRMSPQAYRCWAEGSFRCDVQSAAGNVFASVPLTKLKEKSEQDQRQEHTVMPAVYTTTPAQRNARMTERIVKTTDKNTPRESTTQAEHTVMAAVYTMTNTQRNARMMEGIVKTTDKNTPREGTASTAEKSTRQSGRMTERNTKTTDRKSNQDDTVSADDDAQWHTIMMVIYIISACLAVIVLYVVKNAFLKCCRKRYVYHVRAAAAIGGMQLQNIQPPAATPTTGNPEAPQHTYEDIPDDTPIDPYAETTRLENPMYGADVTGPRDATSISDPRPRPNGPANSGASSRPQGSSQAPVPPPRPVVPANFSSSYYPPSTETTQAKPKGIPDPLPRTNKHANSNVSLQPQGAKKKKKKTQAHVNSNVSLQPKGLGKATKSQHKSTKDPRSLGMNEDEDDDGPNIYLDLNGSSGLNSNVSSQTRGLKTANTPRHKPTTDPRSLDMDEEEEVDGPNIYLDLNGPPRQSGSEVPQAEDVPDPLPRTNKYVNSNVTPKHRGAEMPQTEKIPDPLPRIHTYVNSNVTSQPRGAELWRKRRRRFRILFHGFTRTSTQTSPHNLVHVVWRCLRRRRFRILFHGPTRTPTQTSPHNLVHVVWRCLIRKRFRILFHGSTRTSTQTSPHNLVARK</sequence>
<proteinExistence type="predicted"/>
<feature type="compositionally biased region" description="Polar residues" evidence="4">
    <location>
        <begin position="523"/>
        <end position="534"/>
    </location>
</feature>
<feature type="compositionally biased region" description="Basic and acidic residues" evidence="4">
    <location>
        <begin position="1798"/>
        <end position="1812"/>
    </location>
</feature>
<feature type="domain" description="LRRCT" evidence="7">
    <location>
        <begin position="1527"/>
        <end position="1575"/>
    </location>
</feature>
<feature type="compositionally biased region" description="Low complexity" evidence="4">
    <location>
        <begin position="791"/>
        <end position="803"/>
    </location>
</feature>
<evidence type="ECO:0000313" key="8">
    <source>
        <dbReference type="EMBL" id="EEN57078.1"/>
    </source>
</evidence>
<evidence type="ECO:0000256" key="5">
    <source>
        <dbReference type="SAM" id="Phobius"/>
    </source>
</evidence>
<feature type="compositionally biased region" description="Polar residues" evidence="4">
    <location>
        <begin position="701"/>
        <end position="715"/>
    </location>
</feature>
<feature type="chain" id="PRO_5002935904" description="LRRCT domain-containing protein" evidence="6">
    <location>
        <begin position="22"/>
        <end position="2283"/>
    </location>
</feature>